<dbReference type="PANTHER" id="PTHR12910">
    <property type="entry name" value="NADH-UBIQUINONE OXIDOREDUCTASE SUBUNIT B17.2"/>
    <property type="match status" value="1"/>
</dbReference>
<dbReference type="EMBL" id="ASHM01056300">
    <property type="protein sequence ID" value="PNX88345.1"/>
    <property type="molecule type" value="Genomic_DNA"/>
</dbReference>
<dbReference type="Pfam" id="PF05071">
    <property type="entry name" value="NDUFA12"/>
    <property type="match status" value="1"/>
</dbReference>
<accession>A0A2K3MC36</accession>
<name>A0A2K3MC36_TRIPR</name>
<reference evidence="3 4" key="2">
    <citation type="journal article" date="2017" name="Front. Plant Sci.">
        <title>Gene Classification and Mining of Molecular Markers Useful in Red Clover (Trifolium pratense) Breeding.</title>
        <authorList>
            <person name="Istvanek J."/>
            <person name="Dluhosova J."/>
            <person name="Dluhos P."/>
            <person name="Patkova L."/>
            <person name="Nedelnik J."/>
            <person name="Repkova J."/>
        </authorList>
    </citation>
    <scope>NUCLEOTIDE SEQUENCE [LARGE SCALE GENOMIC DNA]</scope>
    <source>
        <strain evidence="4">cv. Tatra</strain>
        <tissue evidence="3">Young leaves</tissue>
    </source>
</reference>
<reference evidence="3 4" key="1">
    <citation type="journal article" date="2014" name="Am. J. Bot.">
        <title>Genome assembly and annotation for red clover (Trifolium pratense; Fabaceae).</title>
        <authorList>
            <person name="Istvanek J."/>
            <person name="Jaros M."/>
            <person name="Krenek A."/>
            <person name="Repkova J."/>
        </authorList>
    </citation>
    <scope>NUCLEOTIDE SEQUENCE [LARGE SCALE GENOMIC DNA]</scope>
    <source>
        <strain evidence="4">cv. Tatra</strain>
        <tissue evidence="3">Young leaves</tissue>
    </source>
</reference>
<dbReference type="GO" id="GO:0045271">
    <property type="term" value="C:respiratory chain complex I"/>
    <property type="evidence" value="ECO:0007669"/>
    <property type="project" value="InterPro"/>
</dbReference>
<dbReference type="Proteomes" id="UP000236291">
    <property type="component" value="Unassembled WGS sequence"/>
</dbReference>
<keyword evidence="2" id="KW-0813">Transport</keyword>
<evidence type="ECO:0000313" key="3">
    <source>
        <dbReference type="EMBL" id="PNX88345.1"/>
    </source>
</evidence>
<proteinExistence type="inferred from homology"/>
<feature type="non-terminal residue" evidence="3">
    <location>
        <position position="1"/>
    </location>
</feature>
<dbReference type="ExpressionAtlas" id="A0A2K3MC36">
    <property type="expression patterns" value="baseline"/>
</dbReference>
<gene>
    <name evidence="3" type="ORF">L195_g044448</name>
</gene>
<dbReference type="InterPro" id="IPR007763">
    <property type="entry name" value="NDUFA12"/>
</dbReference>
<keyword evidence="2" id="KW-0679">Respiratory chain</keyword>
<comment type="function">
    <text evidence="2">Accessory subunit of the mitochondrial membrane respiratory chain NADH dehydrogenase (Complex I), that is believed not to be involved in catalysis. Complex I functions in the transfer of electrons from NADH to the respiratory chain. The immediate electron acceptor for the enzyme is believed to be ubiquinone.</text>
</comment>
<dbReference type="GO" id="GO:0006979">
    <property type="term" value="P:response to oxidative stress"/>
    <property type="evidence" value="ECO:0007669"/>
    <property type="project" value="TreeGrafter"/>
</dbReference>
<dbReference type="GO" id="GO:0005743">
    <property type="term" value="C:mitochondrial inner membrane"/>
    <property type="evidence" value="ECO:0007669"/>
    <property type="project" value="UniProtKB-SubCell"/>
</dbReference>
<dbReference type="STRING" id="57577.A0A2K3MC36"/>
<evidence type="ECO:0000256" key="2">
    <source>
        <dbReference type="RuleBase" id="RU363103"/>
    </source>
</evidence>
<comment type="similarity">
    <text evidence="1 2">Belongs to the complex I NDUFA12 subunit family.</text>
</comment>
<keyword evidence="2" id="KW-0999">Mitochondrion inner membrane</keyword>
<evidence type="ECO:0000313" key="4">
    <source>
        <dbReference type="Proteomes" id="UP000236291"/>
    </source>
</evidence>
<keyword evidence="2" id="KW-0249">Electron transport</keyword>
<dbReference type="AlphaFoldDB" id="A0A2K3MC36"/>
<evidence type="ECO:0000256" key="1">
    <source>
        <dbReference type="ARBA" id="ARBA00007355"/>
    </source>
</evidence>
<comment type="caution">
    <text evidence="3">The sequence shown here is derived from an EMBL/GenBank/DDBJ whole genome shotgun (WGS) entry which is preliminary data.</text>
</comment>
<keyword evidence="2" id="KW-0472">Membrane</keyword>
<organism evidence="3 4">
    <name type="scientific">Trifolium pratense</name>
    <name type="common">Red clover</name>
    <dbReference type="NCBI Taxonomy" id="57577"/>
    <lineage>
        <taxon>Eukaryota</taxon>
        <taxon>Viridiplantae</taxon>
        <taxon>Streptophyta</taxon>
        <taxon>Embryophyta</taxon>
        <taxon>Tracheophyta</taxon>
        <taxon>Spermatophyta</taxon>
        <taxon>Magnoliopsida</taxon>
        <taxon>eudicotyledons</taxon>
        <taxon>Gunneridae</taxon>
        <taxon>Pentapetalae</taxon>
        <taxon>rosids</taxon>
        <taxon>fabids</taxon>
        <taxon>Fabales</taxon>
        <taxon>Fabaceae</taxon>
        <taxon>Papilionoideae</taxon>
        <taxon>50 kb inversion clade</taxon>
        <taxon>NPAAA clade</taxon>
        <taxon>Hologalegina</taxon>
        <taxon>IRL clade</taxon>
        <taxon>Trifolieae</taxon>
        <taxon>Trifolium</taxon>
    </lineage>
</organism>
<keyword evidence="3" id="KW-0830">Ubiquinone</keyword>
<sequence length="53" mass="6306">VKEKRWVVFKGEHDPTSIPVEWICWLNGQRKRAPTPEHRLSKVVDVSCHNQHF</sequence>
<keyword evidence="2" id="KW-0496">Mitochondrion</keyword>
<protein>
    <recommendedName>
        <fullName evidence="2">NADH dehydrogenase [ubiquinone] 1 alpha subcomplex subunit 12</fullName>
    </recommendedName>
</protein>
<comment type="subcellular location">
    <subcellularLocation>
        <location evidence="2">Mitochondrion inner membrane</location>
        <topology evidence="2">Peripheral membrane protein</topology>
        <orientation evidence="2">Matrix side</orientation>
    </subcellularLocation>
</comment>
<dbReference type="PANTHER" id="PTHR12910:SF1">
    <property type="entry name" value="NADH DEHYDROGENASE [UBIQUINONE] 1 ALPHA SUBCOMPLEX SUBUNIT 12"/>
    <property type="match status" value="1"/>
</dbReference>